<dbReference type="Proteomes" id="UP000294820">
    <property type="component" value="Chromosome 1"/>
</dbReference>
<dbReference type="EMBL" id="LT615367">
    <property type="protein sequence ID" value="SLM63723.1"/>
    <property type="molecule type" value="Genomic_DNA"/>
</dbReference>
<accession>A0A375ACC5</accession>
<keyword evidence="2" id="KW-1185">Reference proteome</keyword>
<organism evidence="1 2">
    <name type="scientific">Dickeya aquatica</name>
    <dbReference type="NCBI Taxonomy" id="1401087"/>
    <lineage>
        <taxon>Bacteria</taxon>
        <taxon>Pseudomonadati</taxon>
        <taxon>Pseudomonadota</taxon>
        <taxon>Gammaproteobacteria</taxon>
        <taxon>Enterobacterales</taxon>
        <taxon>Pectobacteriaceae</taxon>
        <taxon>Dickeya</taxon>
    </lineage>
</organism>
<sequence>MVMRRYYRESSGQGQAVFQAFEKSGEVLNEQGKFTGWE</sequence>
<proteinExistence type="predicted"/>
<dbReference type="KEGG" id="daq:DAQ1742_02873"/>
<evidence type="ECO:0000313" key="1">
    <source>
        <dbReference type="EMBL" id="SLM63723.1"/>
    </source>
</evidence>
<reference evidence="1 2" key="1">
    <citation type="submission" date="2016-09" db="EMBL/GenBank/DDBJ databases">
        <authorList>
            <person name="Reverchon S."/>
            <person name="Nasser W."/>
            <person name="Leonard S."/>
            <person name="Brochier C."/>
            <person name="Duprey A."/>
        </authorList>
    </citation>
    <scope>NUCLEOTIDE SEQUENCE [LARGE SCALE GENOMIC DNA]</scope>
    <source>
        <strain evidence="1 2">174/2</strain>
    </source>
</reference>
<dbReference type="AlphaFoldDB" id="A0A375ACC5"/>
<protein>
    <submittedName>
        <fullName evidence="1">Uncharacterized protein</fullName>
    </submittedName>
</protein>
<evidence type="ECO:0000313" key="2">
    <source>
        <dbReference type="Proteomes" id="UP000294820"/>
    </source>
</evidence>
<name>A0A375ACC5_9GAMM</name>
<gene>
    <name evidence="1" type="ORF">DAQ1742_02873</name>
</gene>